<dbReference type="Pfam" id="PF06778">
    <property type="entry name" value="Chlor_dismutase"/>
    <property type="match status" value="1"/>
</dbReference>
<keyword evidence="2 9" id="KW-0349">Heme</keyword>
<evidence type="ECO:0000256" key="6">
    <source>
        <dbReference type="ARBA" id="ARBA00030236"/>
    </source>
</evidence>
<dbReference type="InterPro" id="IPR010644">
    <property type="entry name" value="ChdC/CLD"/>
</dbReference>
<evidence type="ECO:0000256" key="1">
    <source>
        <dbReference type="ARBA" id="ARBA00014413"/>
    </source>
</evidence>
<dbReference type="PANTHER" id="PTHR36843">
    <property type="entry name" value="HEME-DEPENDENT PEROXIDASE YWFI-RELATED"/>
    <property type="match status" value="1"/>
</dbReference>
<evidence type="ECO:0000256" key="2">
    <source>
        <dbReference type="ARBA" id="ARBA00022617"/>
    </source>
</evidence>
<dbReference type="HAMAP" id="MF_02244">
    <property type="entry name" value="Coproheme_decarbox_2"/>
    <property type="match status" value="1"/>
</dbReference>
<comment type="pathway">
    <text evidence="9">Porphyrin-containing compound metabolism; protoheme biosynthesis.</text>
</comment>
<evidence type="ECO:0000313" key="11">
    <source>
        <dbReference type="Proteomes" id="UP001597453"/>
    </source>
</evidence>
<comment type="catalytic activity">
    <reaction evidence="7">
        <text>Fe-coproporphyrin III + 2 H2O2 + 2 H(+) = heme b + 2 CO2 + 4 H2O</text>
        <dbReference type="Rhea" id="RHEA:56516"/>
        <dbReference type="ChEBI" id="CHEBI:15377"/>
        <dbReference type="ChEBI" id="CHEBI:15378"/>
        <dbReference type="ChEBI" id="CHEBI:16240"/>
        <dbReference type="ChEBI" id="CHEBI:16526"/>
        <dbReference type="ChEBI" id="CHEBI:60344"/>
        <dbReference type="ChEBI" id="CHEBI:68438"/>
        <dbReference type="EC" id="1.3.98.5"/>
    </reaction>
    <physiologicalReaction direction="left-to-right" evidence="7">
        <dbReference type="Rhea" id="RHEA:56517"/>
    </physiologicalReaction>
</comment>
<dbReference type="SUPFAM" id="SSF54909">
    <property type="entry name" value="Dimeric alpha+beta barrel"/>
    <property type="match status" value="1"/>
</dbReference>
<keyword evidence="11" id="KW-1185">Reference proteome</keyword>
<evidence type="ECO:0000256" key="5">
    <source>
        <dbReference type="ARBA" id="ARBA00029882"/>
    </source>
</evidence>
<evidence type="ECO:0000256" key="9">
    <source>
        <dbReference type="HAMAP-Rule" id="MF_02244"/>
    </source>
</evidence>
<evidence type="ECO:0000256" key="3">
    <source>
        <dbReference type="ARBA" id="ARBA00022723"/>
    </source>
</evidence>
<dbReference type="EMBL" id="JBHUNF010000004">
    <property type="protein sequence ID" value="MFD2675110.1"/>
    <property type="molecule type" value="Genomic_DNA"/>
</dbReference>
<name>A0ABW5RK25_9MICO</name>
<dbReference type="Proteomes" id="UP001597453">
    <property type="component" value="Unassembled WGS sequence"/>
</dbReference>
<comment type="similarity">
    <text evidence="9">Belongs to the ChdC family. Type 2 subfamily.</text>
</comment>
<feature type="binding site" description="axial binding residue" evidence="9">
    <location>
        <position position="156"/>
    </location>
    <ligand>
        <name>Fe-coproporphyrin III</name>
        <dbReference type="ChEBI" id="CHEBI:68438"/>
    </ligand>
    <ligandPart>
        <name>Fe</name>
        <dbReference type="ChEBI" id="CHEBI:18248"/>
    </ligandPart>
</feature>
<sequence>MDTSQTAESRSLTQYTLYSVFRRPTTTGVPTNIAQSRADLEATVATFADRGVTLRGFYDVSGFRYDGDVLVWVHGEDPEALQAAVRDIRRTGLFAELELVWQVAGVHVAAEFNDRHMPAFMMGKAPEKWITIYPFVRSYEWYLLPEEERSVMLRDHGMLGAQFKQVLANTVASFGISDYEWMLSFEAPELIQLVDMMRALRYTEARLHVREEVPFYTGRRIEAAEIASVLRYEAATNEAGN</sequence>
<gene>
    <name evidence="10" type="primary">hemQ</name>
    <name evidence="9" type="synonym">chdC</name>
    <name evidence="10" type="ORF">ACFSUQ_07370</name>
</gene>
<comment type="catalytic activity">
    <reaction evidence="9">
        <text>harderoheme III + H2O2 + H(+) = heme b + CO2 + 2 H2O</text>
        <dbReference type="Rhea" id="RHEA:57944"/>
        <dbReference type="ChEBI" id="CHEBI:15377"/>
        <dbReference type="ChEBI" id="CHEBI:15378"/>
        <dbReference type="ChEBI" id="CHEBI:16240"/>
        <dbReference type="ChEBI" id="CHEBI:16526"/>
        <dbReference type="ChEBI" id="CHEBI:60344"/>
        <dbReference type="ChEBI" id="CHEBI:142463"/>
    </reaction>
</comment>
<comment type="function">
    <text evidence="9">Involved in coproporphyrin-dependent heme b biosynthesis. Catalyzes the decarboxylation of Fe-coproporphyrin III (coproheme) to heme b (protoheme IX), the last step of the pathway. The reaction occurs in a stepwise manner with a three-propionate intermediate.</text>
</comment>
<evidence type="ECO:0000256" key="8">
    <source>
        <dbReference type="ARBA" id="ARBA00050019"/>
    </source>
</evidence>
<evidence type="ECO:0000256" key="7">
    <source>
        <dbReference type="ARBA" id="ARBA00049896"/>
    </source>
</evidence>
<comment type="caution">
    <text evidence="10">The sequence shown here is derived from an EMBL/GenBank/DDBJ whole genome shotgun (WGS) entry which is preliminary data.</text>
</comment>
<keyword evidence="3 9" id="KW-0479">Metal-binding</keyword>
<keyword evidence="9 10" id="KW-0560">Oxidoreductase</keyword>
<accession>A0ABW5RK25</accession>
<comment type="catalytic activity">
    <reaction evidence="9">
        <text>Fe-coproporphyrin III + H2O2 + H(+) = harderoheme III + CO2 + 2 H2O</text>
        <dbReference type="Rhea" id="RHEA:57940"/>
        <dbReference type="ChEBI" id="CHEBI:15377"/>
        <dbReference type="ChEBI" id="CHEBI:15378"/>
        <dbReference type="ChEBI" id="CHEBI:16240"/>
        <dbReference type="ChEBI" id="CHEBI:16526"/>
        <dbReference type="ChEBI" id="CHEBI:68438"/>
        <dbReference type="ChEBI" id="CHEBI:142463"/>
    </reaction>
</comment>
<comment type="cofactor">
    <cofactor evidence="9">
        <name>Fe-coproporphyrin III</name>
        <dbReference type="ChEBI" id="CHEBI:68438"/>
    </cofactor>
    <text evidence="9">Fe-coproporphyrin III acts as both substrate and redox cofactor.</text>
</comment>
<protein>
    <recommendedName>
        <fullName evidence="1 9">Coproheme decarboxylase</fullName>
        <ecNumber evidence="8 9">1.3.98.5</ecNumber>
    </recommendedName>
    <alternativeName>
        <fullName evidence="5 9">Coproheme III oxidative decarboxylase</fullName>
    </alternativeName>
    <alternativeName>
        <fullName evidence="6 9">Hydrogen peroxide-dependent heme synthase</fullName>
    </alternativeName>
</protein>
<keyword evidence="9" id="KW-0350">Heme biosynthesis</keyword>
<dbReference type="GO" id="GO:0016491">
    <property type="term" value="F:oxidoreductase activity"/>
    <property type="evidence" value="ECO:0007669"/>
    <property type="project" value="UniProtKB-KW"/>
</dbReference>
<dbReference type="NCBIfam" id="NF042928">
    <property type="entry name" value="HemQ_actino"/>
    <property type="match status" value="1"/>
</dbReference>
<dbReference type="Gene3D" id="3.30.70.1030">
    <property type="entry name" value="Apc35880, domain 1"/>
    <property type="match status" value="2"/>
</dbReference>
<dbReference type="InterPro" id="IPR011008">
    <property type="entry name" value="Dimeric_a/b-barrel"/>
</dbReference>
<keyword evidence="4 9" id="KW-0408">Iron</keyword>
<dbReference type="RefSeq" id="WP_066057389.1">
    <property type="nucleotide sequence ID" value="NZ_JBHUNF010000004.1"/>
</dbReference>
<proteinExistence type="inferred from homology"/>
<organism evidence="10 11">
    <name type="scientific">Gulosibacter bifidus</name>
    <dbReference type="NCBI Taxonomy" id="272239"/>
    <lineage>
        <taxon>Bacteria</taxon>
        <taxon>Bacillati</taxon>
        <taxon>Actinomycetota</taxon>
        <taxon>Actinomycetes</taxon>
        <taxon>Micrococcales</taxon>
        <taxon>Microbacteriaceae</taxon>
        <taxon>Gulosibacter</taxon>
    </lineage>
</organism>
<reference evidence="11" key="1">
    <citation type="journal article" date="2019" name="Int. J. Syst. Evol. Microbiol.">
        <title>The Global Catalogue of Microorganisms (GCM) 10K type strain sequencing project: providing services to taxonomists for standard genome sequencing and annotation.</title>
        <authorList>
            <consortium name="The Broad Institute Genomics Platform"/>
            <consortium name="The Broad Institute Genome Sequencing Center for Infectious Disease"/>
            <person name="Wu L."/>
            <person name="Ma J."/>
        </authorList>
    </citation>
    <scope>NUCLEOTIDE SEQUENCE [LARGE SCALE GENOMIC DNA]</scope>
    <source>
        <strain evidence="11">TISTR 1511</strain>
    </source>
</reference>
<feature type="active site" evidence="9">
    <location>
        <position position="133"/>
    </location>
</feature>
<dbReference type="PANTHER" id="PTHR36843:SF1">
    <property type="entry name" value="COPROHEME DECARBOXYLASE"/>
    <property type="match status" value="1"/>
</dbReference>
<evidence type="ECO:0000313" key="10">
    <source>
        <dbReference type="EMBL" id="MFD2675110.1"/>
    </source>
</evidence>
<dbReference type="EC" id="1.3.98.5" evidence="8 9"/>
<evidence type="ECO:0000256" key="4">
    <source>
        <dbReference type="ARBA" id="ARBA00023004"/>
    </source>
</evidence>